<dbReference type="PRINTS" id="PR00034">
    <property type="entry name" value="HTHCRP"/>
</dbReference>
<dbReference type="CDD" id="cd00092">
    <property type="entry name" value="HTH_CRP"/>
    <property type="match status" value="1"/>
</dbReference>
<feature type="domain" description="Cyclic nucleotide-binding" evidence="4">
    <location>
        <begin position="45"/>
        <end position="115"/>
    </location>
</feature>
<dbReference type="InterPro" id="IPR018490">
    <property type="entry name" value="cNMP-bd_dom_sf"/>
</dbReference>
<dbReference type="PANTHER" id="PTHR24567">
    <property type="entry name" value="CRP FAMILY TRANSCRIPTIONAL REGULATORY PROTEIN"/>
    <property type="match status" value="1"/>
</dbReference>
<evidence type="ECO:0000313" key="6">
    <source>
        <dbReference type="EMBL" id="MEM5341376.1"/>
    </source>
</evidence>
<keyword evidence="3" id="KW-0804">Transcription</keyword>
<dbReference type="SMART" id="SM00100">
    <property type="entry name" value="cNMP"/>
    <property type="match status" value="1"/>
</dbReference>
<name>A0ABU9R2W2_9BURK</name>
<accession>A0ABU9R2W2</accession>
<organism evidence="6 7">
    <name type="scientific">Paraburkholderia azotifigens</name>
    <dbReference type="NCBI Taxonomy" id="2057004"/>
    <lineage>
        <taxon>Bacteria</taxon>
        <taxon>Pseudomonadati</taxon>
        <taxon>Pseudomonadota</taxon>
        <taxon>Betaproteobacteria</taxon>
        <taxon>Burkholderiales</taxon>
        <taxon>Burkholderiaceae</taxon>
        <taxon>Paraburkholderia</taxon>
    </lineage>
</organism>
<dbReference type="PROSITE" id="PS00042">
    <property type="entry name" value="HTH_CRP_1"/>
    <property type="match status" value="1"/>
</dbReference>
<dbReference type="InterPro" id="IPR018335">
    <property type="entry name" value="Tscrpt_reg_HTH_Crp-type_CS"/>
</dbReference>
<dbReference type="Pfam" id="PF13545">
    <property type="entry name" value="HTH_Crp_2"/>
    <property type="match status" value="1"/>
</dbReference>
<protein>
    <submittedName>
        <fullName evidence="6">Helix-turn-helix domain-containing protein</fullName>
    </submittedName>
</protein>
<dbReference type="Gene3D" id="1.10.10.10">
    <property type="entry name" value="Winged helix-like DNA-binding domain superfamily/Winged helix DNA-binding domain"/>
    <property type="match status" value="1"/>
</dbReference>
<dbReference type="InterPro" id="IPR036390">
    <property type="entry name" value="WH_DNA-bd_sf"/>
</dbReference>
<dbReference type="PROSITE" id="PS51063">
    <property type="entry name" value="HTH_CRP_2"/>
    <property type="match status" value="1"/>
</dbReference>
<dbReference type="InterPro" id="IPR000595">
    <property type="entry name" value="cNMP-bd_dom"/>
</dbReference>
<evidence type="ECO:0000259" key="5">
    <source>
        <dbReference type="PROSITE" id="PS51063"/>
    </source>
</evidence>
<gene>
    <name evidence="6" type="ORF">V4C56_17335</name>
</gene>
<proteinExistence type="predicted"/>
<comment type="caution">
    <text evidence="6">The sequence shown here is derived from an EMBL/GenBank/DDBJ whole genome shotgun (WGS) entry which is preliminary data.</text>
</comment>
<dbReference type="EMBL" id="JAZHGA010000011">
    <property type="protein sequence ID" value="MEM5341376.1"/>
    <property type="molecule type" value="Genomic_DNA"/>
</dbReference>
<dbReference type="Gene3D" id="2.60.120.10">
    <property type="entry name" value="Jelly Rolls"/>
    <property type="match status" value="1"/>
</dbReference>
<dbReference type="Pfam" id="PF00027">
    <property type="entry name" value="cNMP_binding"/>
    <property type="match status" value="1"/>
</dbReference>
<dbReference type="RefSeq" id="WP_342958949.1">
    <property type="nucleotide sequence ID" value="NZ_JAZHFZ010000010.1"/>
</dbReference>
<dbReference type="PANTHER" id="PTHR24567:SF75">
    <property type="entry name" value="FUMARATE AND NITRATE REDUCTION REGULATORY PROTEIN"/>
    <property type="match status" value="1"/>
</dbReference>
<dbReference type="InterPro" id="IPR050397">
    <property type="entry name" value="Env_Response_Regulators"/>
</dbReference>
<evidence type="ECO:0000259" key="4">
    <source>
        <dbReference type="PROSITE" id="PS50042"/>
    </source>
</evidence>
<sequence>MCDATLSMPIDYAQAGAFTWARADRSPIQSKPGACDGCARRQGCIANDLDGDALERLDAIMHSTRIIRQGETLFRAGDVFRSIYSVRTGSFKTVIAHRDGMEHVSGFQLPGDVMGFDCHEVSAMALEDSTVCVVPFSLLEKECAESRALQHQVHTLMSAEIVRESALMMLLGVMSAEERVAAFLINIATRMQQRGFSASSFNLRMTRDEIGSYLGLTLETVSRMLSRFHKDGLIRAGGKRIDILDPDGLRAV</sequence>
<dbReference type="InterPro" id="IPR036388">
    <property type="entry name" value="WH-like_DNA-bd_sf"/>
</dbReference>
<evidence type="ECO:0000256" key="3">
    <source>
        <dbReference type="ARBA" id="ARBA00023163"/>
    </source>
</evidence>
<dbReference type="Proteomes" id="UP001481677">
    <property type="component" value="Unassembled WGS sequence"/>
</dbReference>
<keyword evidence="2" id="KW-0238">DNA-binding</keyword>
<feature type="domain" description="HTH crp-type" evidence="5">
    <location>
        <begin position="174"/>
        <end position="247"/>
    </location>
</feature>
<dbReference type="SUPFAM" id="SSF51206">
    <property type="entry name" value="cAMP-binding domain-like"/>
    <property type="match status" value="1"/>
</dbReference>
<evidence type="ECO:0000313" key="7">
    <source>
        <dbReference type="Proteomes" id="UP001481677"/>
    </source>
</evidence>
<dbReference type="SUPFAM" id="SSF46785">
    <property type="entry name" value="Winged helix' DNA-binding domain"/>
    <property type="match status" value="1"/>
</dbReference>
<evidence type="ECO:0000256" key="2">
    <source>
        <dbReference type="ARBA" id="ARBA00023125"/>
    </source>
</evidence>
<dbReference type="InterPro" id="IPR014710">
    <property type="entry name" value="RmlC-like_jellyroll"/>
</dbReference>
<dbReference type="InterPro" id="IPR012318">
    <property type="entry name" value="HTH_CRP"/>
</dbReference>
<dbReference type="CDD" id="cd00038">
    <property type="entry name" value="CAP_ED"/>
    <property type="match status" value="1"/>
</dbReference>
<keyword evidence="1" id="KW-0805">Transcription regulation</keyword>
<keyword evidence="7" id="KW-1185">Reference proteome</keyword>
<dbReference type="PROSITE" id="PS50042">
    <property type="entry name" value="CNMP_BINDING_3"/>
    <property type="match status" value="1"/>
</dbReference>
<reference evidence="6 7" key="1">
    <citation type="submission" date="2024-01" db="EMBL/GenBank/DDBJ databases">
        <title>The diversity of rhizobia nodulating Mimosa spp. in eleven states of Brazil covering several biomes is determined by host plant, location, and edaphic factors.</title>
        <authorList>
            <person name="Rouws L."/>
            <person name="Barauna A."/>
            <person name="Beukes C."/>
            <person name="De Faria S.M."/>
            <person name="Gross E."/>
            <person name="Dos Reis Junior F.B."/>
            <person name="Simon M."/>
            <person name="Maluk M."/>
            <person name="Odee D.W."/>
            <person name="Kenicer G."/>
            <person name="Young J.P.W."/>
            <person name="Reis V.M."/>
            <person name="Zilli J."/>
            <person name="James E.K."/>
        </authorList>
    </citation>
    <scope>NUCLEOTIDE SEQUENCE [LARGE SCALE GENOMIC DNA]</scope>
    <source>
        <strain evidence="6 7">JPY530</strain>
    </source>
</reference>
<evidence type="ECO:0000256" key="1">
    <source>
        <dbReference type="ARBA" id="ARBA00023015"/>
    </source>
</evidence>
<dbReference type="SMART" id="SM00419">
    <property type="entry name" value="HTH_CRP"/>
    <property type="match status" value="1"/>
</dbReference>